<dbReference type="GO" id="GO:0030677">
    <property type="term" value="C:ribonuclease P complex"/>
    <property type="evidence" value="ECO:0007669"/>
    <property type="project" value="InterPro"/>
</dbReference>
<dbReference type="GO" id="GO:0000172">
    <property type="term" value="C:ribonuclease MRP complex"/>
    <property type="evidence" value="ECO:0007669"/>
    <property type="project" value="InterPro"/>
</dbReference>
<dbReference type="Pfam" id="PF01992">
    <property type="entry name" value="vATP-synt_AC39"/>
    <property type="match status" value="1"/>
</dbReference>
<feature type="region of interest" description="Disordered" evidence="3">
    <location>
        <begin position="167"/>
        <end position="186"/>
    </location>
</feature>
<dbReference type="PANTHER" id="PTHR13348:SF0">
    <property type="entry name" value="RIBONUCLEASE P PROTEIN SUBUNIT P29"/>
    <property type="match status" value="1"/>
</dbReference>
<dbReference type="InterPro" id="IPR036980">
    <property type="entry name" value="RNase_P/MRP_Rpp29_sf"/>
</dbReference>
<dbReference type="Pfam" id="PF01868">
    <property type="entry name" value="RNase_P-MRP_p29"/>
    <property type="match status" value="1"/>
</dbReference>
<dbReference type="GO" id="GO:0001682">
    <property type="term" value="P:tRNA 5'-leader removal"/>
    <property type="evidence" value="ECO:0007669"/>
    <property type="project" value="InterPro"/>
</dbReference>
<dbReference type="SUPFAM" id="SSF103486">
    <property type="entry name" value="V-type ATP synthase subunit C"/>
    <property type="match status" value="1"/>
</dbReference>
<dbReference type="GO" id="GO:0033204">
    <property type="term" value="F:ribonuclease P RNA binding"/>
    <property type="evidence" value="ECO:0007669"/>
    <property type="project" value="InterPro"/>
</dbReference>
<feature type="non-terminal residue" evidence="4">
    <location>
        <position position="312"/>
    </location>
</feature>
<evidence type="ECO:0000256" key="1">
    <source>
        <dbReference type="ARBA" id="ARBA00004123"/>
    </source>
</evidence>
<dbReference type="Proteomes" id="UP000789405">
    <property type="component" value="Unassembled WGS sequence"/>
</dbReference>
<dbReference type="InterPro" id="IPR036079">
    <property type="entry name" value="ATPase_csu/dsu_sf"/>
</dbReference>
<protein>
    <submittedName>
        <fullName evidence="4">15960_t:CDS:1</fullName>
    </submittedName>
</protein>
<sequence length="312" mass="36181">FEADRRTINITINSFETELSRDDRAKLFPELGKLYPDGHIKLTRADSLDHVKAIVEVWVEYKPFFDTTLNSFGGAATSEAKTLDDRFFEYETLNIIMSNIYSQLPKYVTNSQEAKKERQPPVSETTKKFVPDFVTGTLEETVKDSTKVYASKLKDKVLLLDNPLKTSNEKKKRKHSKKKVRSMSAKEKRETKIYEIPKECHRYELFIPLNELWLQYIDELYGTSNPAHFTQKLLKADFHGAILTVTGINIHETENVFKLITKDNVLKVIPKGHSVFTFLLRDHMFTLYGDQFRFRSAARAAKKFKNKPTIDL</sequence>
<dbReference type="OrthoDB" id="124041at2759"/>
<gene>
    <name evidence="4" type="ORF">DERYTH_LOCUS20034</name>
</gene>
<dbReference type="InterPro" id="IPR023534">
    <property type="entry name" value="Rof/RNase_P-like"/>
</dbReference>
<dbReference type="Gene3D" id="2.30.30.210">
    <property type="entry name" value="Ribonuclease P/MRP, subunit p29"/>
    <property type="match status" value="1"/>
</dbReference>
<dbReference type="InterPro" id="IPR016848">
    <property type="entry name" value="RNase_P/MRP_Rpp29-subunit"/>
</dbReference>
<accession>A0A9N9P4I6</accession>
<dbReference type="InterPro" id="IPR002730">
    <property type="entry name" value="Rpp29/RNP1"/>
</dbReference>
<keyword evidence="5" id="KW-1185">Reference proteome</keyword>
<dbReference type="InterPro" id="IPR002843">
    <property type="entry name" value="ATPase_V0-cplx_csu/dsu"/>
</dbReference>
<dbReference type="SUPFAM" id="SSF101744">
    <property type="entry name" value="Rof/RNase P subunit-like"/>
    <property type="match status" value="1"/>
</dbReference>
<dbReference type="GO" id="GO:0006364">
    <property type="term" value="P:rRNA processing"/>
    <property type="evidence" value="ECO:0007669"/>
    <property type="project" value="TreeGrafter"/>
</dbReference>
<proteinExistence type="inferred from homology"/>
<dbReference type="GO" id="GO:0046961">
    <property type="term" value="F:proton-transporting ATPase activity, rotational mechanism"/>
    <property type="evidence" value="ECO:0007669"/>
    <property type="project" value="InterPro"/>
</dbReference>
<organism evidence="4 5">
    <name type="scientific">Dentiscutata erythropus</name>
    <dbReference type="NCBI Taxonomy" id="1348616"/>
    <lineage>
        <taxon>Eukaryota</taxon>
        <taxon>Fungi</taxon>
        <taxon>Fungi incertae sedis</taxon>
        <taxon>Mucoromycota</taxon>
        <taxon>Glomeromycotina</taxon>
        <taxon>Glomeromycetes</taxon>
        <taxon>Diversisporales</taxon>
        <taxon>Gigasporaceae</taxon>
        <taxon>Dentiscutata</taxon>
    </lineage>
</organism>
<dbReference type="AlphaFoldDB" id="A0A9N9P4I6"/>
<comment type="subcellular location">
    <subcellularLocation>
        <location evidence="1">Nucleus</location>
    </subcellularLocation>
</comment>
<evidence type="ECO:0000313" key="5">
    <source>
        <dbReference type="Proteomes" id="UP000789405"/>
    </source>
</evidence>
<reference evidence="4" key="1">
    <citation type="submission" date="2021-06" db="EMBL/GenBank/DDBJ databases">
        <authorList>
            <person name="Kallberg Y."/>
            <person name="Tangrot J."/>
            <person name="Rosling A."/>
        </authorList>
    </citation>
    <scope>NUCLEOTIDE SEQUENCE</scope>
    <source>
        <strain evidence="4">MA453B</strain>
    </source>
</reference>
<comment type="caution">
    <text evidence="4">The sequence shown here is derived from an EMBL/GenBank/DDBJ whole genome shotgun (WGS) entry which is preliminary data.</text>
</comment>
<evidence type="ECO:0000256" key="2">
    <source>
        <dbReference type="ARBA" id="ARBA00006181"/>
    </source>
</evidence>
<dbReference type="EMBL" id="CAJVPY010022935">
    <property type="protein sequence ID" value="CAG8784063.1"/>
    <property type="molecule type" value="Genomic_DNA"/>
</dbReference>
<dbReference type="PANTHER" id="PTHR13348">
    <property type="entry name" value="RIBONUCLEASE P SUBUNIT P29"/>
    <property type="match status" value="1"/>
</dbReference>
<evidence type="ECO:0000256" key="3">
    <source>
        <dbReference type="SAM" id="MobiDB-lite"/>
    </source>
</evidence>
<dbReference type="GO" id="GO:0005634">
    <property type="term" value="C:nucleus"/>
    <property type="evidence" value="ECO:0007669"/>
    <property type="project" value="UniProtKB-SubCell"/>
</dbReference>
<evidence type="ECO:0000313" key="4">
    <source>
        <dbReference type="EMBL" id="CAG8784063.1"/>
    </source>
</evidence>
<comment type="similarity">
    <text evidence="2">Belongs to the eukaryotic/archaeal RNase P protein component 1 family.</text>
</comment>
<feature type="compositionally biased region" description="Basic residues" evidence="3">
    <location>
        <begin position="170"/>
        <end position="181"/>
    </location>
</feature>
<dbReference type="SMART" id="SM00538">
    <property type="entry name" value="POP4"/>
    <property type="match status" value="1"/>
</dbReference>
<name>A0A9N9P4I6_9GLOM</name>